<evidence type="ECO:0000313" key="9">
    <source>
        <dbReference type="Proteomes" id="UP001202961"/>
    </source>
</evidence>
<dbReference type="Pfam" id="PF01180">
    <property type="entry name" value="DHO_dh"/>
    <property type="match status" value="1"/>
</dbReference>
<dbReference type="PANTHER" id="PTHR48109">
    <property type="entry name" value="DIHYDROOROTATE DEHYDROGENASE (QUINONE), MITOCHONDRIAL-RELATED"/>
    <property type="match status" value="1"/>
</dbReference>
<protein>
    <submittedName>
        <fullName evidence="8">Dihydroorotate dehydrogenase-like protein</fullName>
    </submittedName>
</protein>
<evidence type="ECO:0000313" key="8">
    <source>
        <dbReference type="EMBL" id="MCM2369820.1"/>
    </source>
</evidence>
<keyword evidence="6" id="KW-0560">Oxidoreductase</keyword>
<dbReference type="SUPFAM" id="SSF51395">
    <property type="entry name" value="FMN-linked oxidoreductases"/>
    <property type="match status" value="1"/>
</dbReference>
<evidence type="ECO:0000256" key="2">
    <source>
        <dbReference type="ARBA" id="ARBA00004725"/>
    </source>
</evidence>
<evidence type="ECO:0000259" key="7">
    <source>
        <dbReference type="Pfam" id="PF01180"/>
    </source>
</evidence>
<dbReference type="RefSeq" id="WP_250927491.1">
    <property type="nucleotide sequence ID" value="NZ_JAMQBK010000014.1"/>
</dbReference>
<dbReference type="InterPro" id="IPR005720">
    <property type="entry name" value="Dihydroorotate_DH_cat"/>
</dbReference>
<feature type="domain" description="Dihydroorotate dehydrogenase catalytic" evidence="7">
    <location>
        <begin position="5"/>
        <end position="289"/>
    </location>
</feature>
<dbReference type="EMBL" id="JAMQBK010000014">
    <property type="protein sequence ID" value="MCM2369820.1"/>
    <property type="molecule type" value="Genomic_DNA"/>
</dbReference>
<dbReference type="InterPro" id="IPR013785">
    <property type="entry name" value="Aldolase_TIM"/>
</dbReference>
<dbReference type="InterPro" id="IPR012135">
    <property type="entry name" value="Dihydroorotate_DH_1_2"/>
</dbReference>
<comment type="cofactor">
    <cofactor evidence="1">
        <name>FMN</name>
        <dbReference type="ChEBI" id="CHEBI:58210"/>
    </cofactor>
</comment>
<accession>A0ABT0TZ68</accession>
<reference evidence="8 9" key="1">
    <citation type="journal article" date="2022" name="Syst. Appl. Microbiol.">
        <title>Rhodopirellula aestuarii sp. nov., a novel member of the genus Rhodopirellula isolated from brackish sediments collected in the Tagus River estuary, Portugal.</title>
        <authorList>
            <person name="Vitorino I.R."/>
            <person name="Klimek D."/>
            <person name="Calusinska M."/>
            <person name="Lobo-da-Cunha A."/>
            <person name="Vasconcelos V."/>
            <person name="Lage O.M."/>
        </authorList>
    </citation>
    <scope>NUCLEOTIDE SEQUENCE [LARGE SCALE GENOMIC DNA]</scope>
    <source>
        <strain evidence="8 9">ICT_H3.1</strain>
    </source>
</reference>
<comment type="pathway">
    <text evidence="2">Pyrimidine metabolism; UMP biosynthesis via de novo pathway.</text>
</comment>
<dbReference type="Proteomes" id="UP001202961">
    <property type="component" value="Unassembled WGS sequence"/>
</dbReference>
<comment type="caution">
    <text evidence="8">The sequence shown here is derived from an EMBL/GenBank/DDBJ whole genome shotgun (WGS) entry which is preliminary data.</text>
</comment>
<dbReference type="InterPro" id="IPR050074">
    <property type="entry name" value="DHO_dehydrogenase"/>
</dbReference>
<sequence>MNANLSTRYLGLDLKNPLVVSACPLTGKLETLLQLEAAGAAAAVLPSLFEEQIEHLDVELAQMFDFSSNSNAESLNYFPEMESYNTGPEGYLAHLTAAKDAVKIPLIASLNGSSTGGWLRYAKMIEEAGADALELNVFIVPTEVGMNGQEVERRYIELVESVRRAISIPLAVKIGPYFSSPADMVVRLVNAGADGVVLFNRYLEPDIDLDTLDVVPHLVLSTQQKDRLPLRWIAVLRDRISASIAANTGIHDRDDVIKVLLAGADVAMMASALLQYGPNHLTNLLDQVQDWINEREYESVDQLKGSVSQANCVDPTAYERANYTRALVSYNAKSV</sequence>
<gene>
    <name evidence="8" type="ORF">NB063_04210</name>
</gene>
<evidence type="ECO:0000256" key="4">
    <source>
        <dbReference type="ARBA" id="ARBA00022643"/>
    </source>
</evidence>
<dbReference type="Gene3D" id="3.20.20.70">
    <property type="entry name" value="Aldolase class I"/>
    <property type="match status" value="1"/>
</dbReference>
<dbReference type="NCBIfam" id="NF005741">
    <property type="entry name" value="PRK07565.1"/>
    <property type="match status" value="1"/>
</dbReference>
<dbReference type="CDD" id="cd04739">
    <property type="entry name" value="DHOD_like"/>
    <property type="match status" value="1"/>
</dbReference>
<keyword evidence="9" id="KW-1185">Reference proteome</keyword>
<dbReference type="PANTHER" id="PTHR48109:SF3">
    <property type="entry name" value="SLL0744 PROTEIN"/>
    <property type="match status" value="1"/>
</dbReference>
<evidence type="ECO:0000256" key="1">
    <source>
        <dbReference type="ARBA" id="ARBA00001917"/>
    </source>
</evidence>
<evidence type="ECO:0000256" key="5">
    <source>
        <dbReference type="ARBA" id="ARBA00022975"/>
    </source>
</evidence>
<dbReference type="PIRSF" id="PIRSF000164">
    <property type="entry name" value="DHO_oxidase"/>
    <property type="match status" value="1"/>
</dbReference>
<keyword evidence="4" id="KW-0288">FMN</keyword>
<evidence type="ECO:0000256" key="3">
    <source>
        <dbReference type="ARBA" id="ARBA00022630"/>
    </source>
</evidence>
<keyword evidence="5" id="KW-0665">Pyrimidine biosynthesis</keyword>
<name>A0ABT0TZ68_9BACT</name>
<evidence type="ECO:0000256" key="6">
    <source>
        <dbReference type="ARBA" id="ARBA00023002"/>
    </source>
</evidence>
<keyword evidence="3" id="KW-0285">Flavoprotein</keyword>
<proteinExistence type="predicted"/>
<organism evidence="8 9">
    <name type="scientific">Aporhodopirellula aestuarii</name>
    <dbReference type="NCBI Taxonomy" id="2950107"/>
    <lineage>
        <taxon>Bacteria</taxon>
        <taxon>Pseudomonadati</taxon>
        <taxon>Planctomycetota</taxon>
        <taxon>Planctomycetia</taxon>
        <taxon>Pirellulales</taxon>
        <taxon>Pirellulaceae</taxon>
        <taxon>Aporhodopirellula</taxon>
    </lineage>
</organism>